<dbReference type="EMBL" id="AP023287">
    <property type="protein sequence ID" value="BCI51917.1"/>
    <property type="molecule type" value="Genomic_DNA"/>
</dbReference>
<evidence type="ECO:0000313" key="2">
    <source>
        <dbReference type="Proteomes" id="UP000515734"/>
    </source>
</evidence>
<reference evidence="1 2" key="1">
    <citation type="submission" date="2020-07" db="EMBL/GenBank/DDBJ databases">
        <title>Complete genome sequence of Mycolicibacterium litorale like strain isolated from cardiac implantable electronic device infection.</title>
        <authorList>
            <person name="Fukano H."/>
            <person name="Miyama H."/>
            <person name="Hoshino Y."/>
        </authorList>
    </citation>
    <scope>NUCLEOTIDE SEQUENCE [LARGE SCALE GENOMIC DNA]</scope>
    <source>
        <strain evidence="1 2">NIIDNTM18</strain>
    </source>
</reference>
<dbReference type="InterPro" id="IPR023840">
    <property type="entry name" value="T7SS_Rv3446c"/>
</dbReference>
<gene>
    <name evidence="1" type="ORF">NIIDNTM18_11950</name>
</gene>
<sequence length="366" mass="37936">MTVVEVGPTTIRGPGSVDDELAEVAVESIDDTVMLVDDRPVAVRSVIADLIRSAAGSGDAPLTVVHPSWWSGRRVGSLLASAHDVDRTATVATRAELFGGDRAAVVEIAADHVAVVTTGICTITRCGDDATCAAVLRELPCAVEVFVDLPPLVGGDALVSAIVAALRDRGVSVTRIPAPTREPTAAAPQRPRRWAPVLAGALLAAVCLGAAAVTRDTAPAPGEPTALLVEGRVGVVVPALWTAHRITEGAGSARVQITSPSDPAVALHVTQSVLPRPQTLEQVADALRDALQTEDGQVFTDFRAADQRGGRAAATYRERRAKHQTEWAVLADGPLRIAIGCQSPPGRADAVRAACEAAVHSAHAVF</sequence>
<accession>A0A6S6P3F3</accession>
<protein>
    <submittedName>
        <fullName evidence="1">Type VII secretion-associated protein</fullName>
    </submittedName>
</protein>
<dbReference type="Proteomes" id="UP000515734">
    <property type="component" value="Chromosome"/>
</dbReference>
<name>A0A6S6P3F3_9MYCO</name>
<dbReference type="NCBIfam" id="TIGR03931">
    <property type="entry name" value="T7SS_Rv3446c"/>
    <property type="match status" value="1"/>
</dbReference>
<organism evidence="1 2">
    <name type="scientific">Mycolicibacterium litorale</name>
    <dbReference type="NCBI Taxonomy" id="758802"/>
    <lineage>
        <taxon>Bacteria</taxon>
        <taxon>Bacillati</taxon>
        <taxon>Actinomycetota</taxon>
        <taxon>Actinomycetes</taxon>
        <taxon>Mycobacteriales</taxon>
        <taxon>Mycobacteriaceae</taxon>
        <taxon>Mycolicibacterium</taxon>
    </lineage>
</organism>
<evidence type="ECO:0000313" key="1">
    <source>
        <dbReference type="EMBL" id="BCI51917.1"/>
    </source>
</evidence>
<dbReference type="AlphaFoldDB" id="A0A6S6P3F3"/>
<proteinExistence type="predicted"/>